<accession>A0A2L2BQJ9</accession>
<dbReference type="Pfam" id="PF11239">
    <property type="entry name" value="DUF3040"/>
    <property type="match status" value="1"/>
</dbReference>
<feature type="transmembrane region" description="Helical" evidence="2">
    <location>
        <begin position="65"/>
        <end position="84"/>
    </location>
</feature>
<dbReference type="RefSeq" id="WP_104913481.1">
    <property type="nucleotide sequence ID" value="NZ_CP026923.1"/>
</dbReference>
<keyword evidence="2" id="KW-0472">Membrane</keyword>
<name>A0A2L2BQJ9_9MICO</name>
<feature type="transmembrane region" description="Helical" evidence="2">
    <location>
        <begin position="40"/>
        <end position="59"/>
    </location>
</feature>
<gene>
    <name evidence="3" type="ORF">C3B54_11970</name>
</gene>
<reference evidence="3 4" key="1">
    <citation type="submission" date="2018-02" db="EMBL/GenBank/DDBJ databases">
        <title>Complete genome of the streamlined marine actinobacterium Pontimonas salivibrio CL-TW6 adapted to coastal planktonic lifestype.</title>
        <authorList>
            <person name="Cho B.C."/>
            <person name="Hardies S.C."/>
            <person name="Jang G.I."/>
            <person name="Hwang C.Y."/>
        </authorList>
    </citation>
    <scope>NUCLEOTIDE SEQUENCE [LARGE SCALE GENOMIC DNA]</scope>
    <source>
        <strain evidence="3 4">CL-TW6</strain>
    </source>
</reference>
<feature type="region of interest" description="Disordered" evidence="1">
    <location>
        <begin position="92"/>
        <end position="123"/>
    </location>
</feature>
<keyword evidence="4" id="KW-1185">Reference proteome</keyword>
<feature type="compositionally biased region" description="Basic and acidic residues" evidence="1">
    <location>
        <begin position="110"/>
        <end position="123"/>
    </location>
</feature>
<evidence type="ECO:0000313" key="3">
    <source>
        <dbReference type="EMBL" id="AVG23939.1"/>
    </source>
</evidence>
<dbReference type="KEGG" id="psai:C3B54_11970"/>
<dbReference type="OrthoDB" id="5244024at2"/>
<evidence type="ECO:0000313" key="4">
    <source>
        <dbReference type="Proteomes" id="UP000243077"/>
    </source>
</evidence>
<keyword evidence="2" id="KW-0812">Transmembrane</keyword>
<proteinExistence type="predicted"/>
<dbReference type="InterPro" id="IPR021401">
    <property type="entry name" value="DUF3040"/>
</dbReference>
<feature type="compositionally biased region" description="Low complexity" evidence="1">
    <location>
        <begin position="92"/>
        <end position="105"/>
    </location>
</feature>
<dbReference type="GO" id="GO:0016020">
    <property type="term" value="C:membrane"/>
    <property type="evidence" value="ECO:0007669"/>
    <property type="project" value="UniProtKB-SubCell"/>
</dbReference>
<protein>
    <submittedName>
        <fullName evidence="3">DUF3040-like membrane protein</fullName>
    </submittedName>
</protein>
<evidence type="ECO:0000256" key="2">
    <source>
        <dbReference type="SAM" id="Phobius"/>
    </source>
</evidence>
<dbReference type="AlphaFoldDB" id="A0A2L2BQJ9"/>
<sequence>MALSEHEQKLLEEMERGLYQNEADVVSTSQLGRRAPNYRAIGIGTVVGVVGLIAMLWAVQASSTIVGIIGFVVLFTGVMVAVSVPGKPIDSVRAASSSSTKPSASLMDQLNERWEKRRGGDAL</sequence>
<keyword evidence="2" id="KW-1133">Transmembrane helix</keyword>
<dbReference type="EMBL" id="CP026923">
    <property type="protein sequence ID" value="AVG23939.1"/>
    <property type="molecule type" value="Genomic_DNA"/>
</dbReference>
<evidence type="ECO:0000256" key="1">
    <source>
        <dbReference type="SAM" id="MobiDB-lite"/>
    </source>
</evidence>
<dbReference type="Proteomes" id="UP000243077">
    <property type="component" value="Chromosome"/>
</dbReference>
<organism evidence="3 4">
    <name type="scientific">Pontimonas salivibrio</name>
    <dbReference type="NCBI Taxonomy" id="1159327"/>
    <lineage>
        <taxon>Bacteria</taxon>
        <taxon>Bacillati</taxon>
        <taxon>Actinomycetota</taxon>
        <taxon>Actinomycetes</taxon>
        <taxon>Micrococcales</taxon>
        <taxon>Microbacteriaceae</taxon>
        <taxon>Pontimonas</taxon>
    </lineage>
</organism>